<dbReference type="HOGENOM" id="CLU_2794681_0_0_1"/>
<dbReference type="AlphaFoldDB" id="A0A0D0DVJ1"/>
<dbReference type="Proteomes" id="UP000054538">
    <property type="component" value="Unassembled WGS sequence"/>
</dbReference>
<organism evidence="1 2">
    <name type="scientific">Paxillus rubicundulus Ve08.2h10</name>
    <dbReference type="NCBI Taxonomy" id="930991"/>
    <lineage>
        <taxon>Eukaryota</taxon>
        <taxon>Fungi</taxon>
        <taxon>Dikarya</taxon>
        <taxon>Basidiomycota</taxon>
        <taxon>Agaricomycotina</taxon>
        <taxon>Agaricomycetes</taxon>
        <taxon>Agaricomycetidae</taxon>
        <taxon>Boletales</taxon>
        <taxon>Paxilineae</taxon>
        <taxon>Paxillaceae</taxon>
        <taxon>Paxillus</taxon>
    </lineage>
</organism>
<proteinExistence type="predicted"/>
<sequence length="68" mass="7728">MGRLGCYENFQKHGMTVLSLHERRPCFSSDSTAKPERALGCSAEVNQSIPVIPQRSRPVRRMRRSLPT</sequence>
<reference evidence="1 2" key="1">
    <citation type="submission" date="2014-04" db="EMBL/GenBank/DDBJ databases">
        <authorList>
            <consortium name="DOE Joint Genome Institute"/>
            <person name="Kuo A."/>
            <person name="Kohler A."/>
            <person name="Jargeat P."/>
            <person name="Nagy L.G."/>
            <person name="Floudas D."/>
            <person name="Copeland A."/>
            <person name="Barry K.W."/>
            <person name="Cichocki N."/>
            <person name="Veneault-Fourrey C."/>
            <person name="LaButti K."/>
            <person name="Lindquist E.A."/>
            <person name="Lipzen A."/>
            <person name="Lundell T."/>
            <person name="Morin E."/>
            <person name="Murat C."/>
            <person name="Sun H."/>
            <person name="Tunlid A."/>
            <person name="Henrissat B."/>
            <person name="Grigoriev I.V."/>
            <person name="Hibbett D.S."/>
            <person name="Martin F."/>
            <person name="Nordberg H.P."/>
            <person name="Cantor M.N."/>
            <person name="Hua S.X."/>
        </authorList>
    </citation>
    <scope>NUCLEOTIDE SEQUENCE [LARGE SCALE GENOMIC DNA]</scope>
    <source>
        <strain evidence="1 2">Ve08.2h10</strain>
    </source>
</reference>
<dbReference type="InParanoid" id="A0A0D0DVJ1"/>
<evidence type="ECO:0000313" key="2">
    <source>
        <dbReference type="Proteomes" id="UP000054538"/>
    </source>
</evidence>
<gene>
    <name evidence="1" type="ORF">PAXRUDRAFT_509379</name>
</gene>
<evidence type="ECO:0000313" key="1">
    <source>
        <dbReference type="EMBL" id="KIK93531.1"/>
    </source>
</evidence>
<accession>A0A0D0DVJ1</accession>
<protein>
    <submittedName>
        <fullName evidence="1">Uncharacterized protein</fullName>
    </submittedName>
</protein>
<keyword evidence="2" id="KW-1185">Reference proteome</keyword>
<reference evidence="2" key="2">
    <citation type="submission" date="2015-01" db="EMBL/GenBank/DDBJ databases">
        <title>Evolutionary Origins and Diversification of the Mycorrhizal Mutualists.</title>
        <authorList>
            <consortium name="DOE Joint Genome Institute"/>
            <consortium name="Mycorrhizal Genomics Consortium"/>
            <person name="Kohler A."/>
            <person name="Kuo A."/>
            <person name="Nagy L.G."/>
            <person name="Floudas D."/>
            <person name="Copeland A."/>
            <person name="Barry K.W."/>
            <person name="Cichocki N."/>
            <person name="Veneault-Fourrey C."/>
            <person name="LaButti K."/>
            <person name="Lindquist E.A."/>
            <person name="Lipzen A."/>
            <person name="Lundell T."/>
            <person name="Morin E."/>
            <person name="Murat C."/>
            <person name="Riley R."/>
            <person name="Ohm R."/>
            <person name="Sun H."/>
            <person name="Tunlid A."/>
            <person name="Henrissat B."/>
            <person name="Grigoriev I.V."/>
            <person name="Hibbett D.S."/>
            <person name="Martin F."/>
        </authorList>
    </citation>
    <scope>NUCLEOTIDE SEQUENCE [LARGE SCALE GENOMIC DNA]</scope>
    <source>
        <strain evidence="2">Ve08.2h10</strain>
    </source>
</reference>
<name>A0A0D0DVJ1_9AGAM</name>
<dbReference type="EMBL" id="KN825177">
    <property type="protein sequence ID" value="KIK93531.1"/>
    <property type="molecule type" value="Genomic_DNA"/>
</dbReference>